<dbReference type="SUPFAM" id="SSF53300">
    <property type="entry name" value="vWA-like"/>
    <property type="match status" value="1"/>
</dbReference>
<name>A0A934RLW2_9BACT</name>
<dbReference type="Proteomes" id="UP000604083">
    <property type="component" value="Unassembled WGS sequence"/>
</dbReference>
<dbReference type="InterPro" id="IPR054765">
    <property type="entry name" value="SLBB_dom"/>
</dbReference>
<dbReference type="Pfam" id="PF12034">
    <property type="entry name" value="YfbK_C"/>
    <property type="match status" value="1"/>
</dbReference>
<feature type="domain" description="VWFA" evidence="2">
    <location>
        <begin position="834"/>
        <end position="1008"/>
    </location>
</feature>
<protein>
    <submittedName>
        <fullName evidence="3">von Willebrand factor type A domain-containing protein</fullName>
    </submittedName>
</protein>
<dbReference type="InterPro" id="IPR036465">
    <property type="entry name" value="vWFA_dom_sf"/>
</dbReference>
<dbReference type="AlphaFoldDB" id="A0A934RLW2"/>
<feature type="region of interest" description="Disordered" evidence="1">
    <location>
        <begin position="312"/>
        <end position="342"/>
    </location>
</feature>
<organism evidence="3 4">
    <name type="scientific">Roseibacillus ishigakijimensis</name>
    <dbReference type="NCBI Taxonomy" id="454146"/>
    <lineage>
        <taxon>Bacteria</taxon>
        <taxon>Pseudomonadati</taxon>
        <taxon>Verrucomicrobiota</taxon>
        <taxon>Verrucomicrobiia</taxon>
        <taxon>Verrucomicrobiales</taxon>
        <taxon>Verrucomicrobiaceae</taxon>
        <taxon>Roseibacillus</taxon>
    </lineage>
</organism>
<dbReference type="InterPro" id="IPR021908">
    <property type="entry name" value="YfbK_C"/>
</dbReference>
<dbReference type="Pfam" id="PF12450">
    <property type="entry name" value="vWF_A"/>
    <property type="match status" value="1"/>
</dbReference>
<dbReference type="InterPro" id="IPR002035">
    <property type="entry name" value="VWF_A"/>
</dbReference>
<dbReference type="SMART" id="SM00327">
    <property type="entry name" value="VWA"/>
    <property type="match status" value="1"/>
</dbReference>
<comment type="caution">
    <text evidence="3">The sequence shown here is derived from an EMBL/GenBank/DDBJ whole genome shotgun (WGS) entry which is preliminary data.</text>
</comment>
<feature type="compositionally biased region" description="Low complexity" evidence="1">
    <location>
        <begin position="266"/>
        <end position="279"/>
    </location>
</feature>
<dbReference type="PROSITE" id="PS50234">
    <property type="entry name" value="VWFA"/>
    <property type="match status" value="1"/>
</dbReference>
<feature type="compositionally biased region" description="Polar residues" evidence="1">
    <location>
        <begin position="320"/>
        <end position="331"/>
    </location>
</feature>
<sequence>MKDKLEPVGDAAREARIVAVILGEASAFEREEVDRLCHEHPELALFRRRLEAVDGLLGDPRDQRPESSSKEWQLSAERRRAVLEKIAEQETVAPSPRPHRRVLALRPWQQAALWLGLLVAGGLLVIPPMKPLSESAAAVAQQEKRREEGAKAPAQKEADPSGKKYELSQQVVVAGQVIEPGAKAHSQGMTLSEAIEAGGGVATFGTPKRVNVYRDGKKYTLNLRNEKHRNERLYPGDTVEVDQVKAWESSGEGPDGGGQSLAQNEPSSRQPAAPSSAMSRTIAANTAESEAVSVPEEEQELAYADLGTVDDFGEGWGDTGESSQLLSQIDNSRGLPIPREETSFGSNGYRWAATTNSEDFITQRFVVPPNFLSSFDVGLAGKNEDDPFASDEDLGGAGLSARRSVQDLLADSGIEFPEGASARFNSATGELIVRNSAANLADTEALTEQITGGQDSLGWVAAGGESFGEISSDAIENLQSEIARQEKVLTSRGTEDGGNDLKLKKRQLALLQEAQAAGSNPVAAKLQNIIIPEINFENTSLEDAVAMLSQKAKELDPDPKVGRRGVEISLDVEEESFSDEGEHLLLGKREEGATIDILRLRNVSLGTALEYVAGKTGKRYVVDEGGVSLAELGAYASSDLVTRIWRMSAEEYRELIESAQVDENDPFAEGDEEAAEIPSEKEALEASGVEFAEGSEVLYQPESGAFIVKNTMENLEVVDAIVESLARRVEARSEAETLSEKDTATQADSTFSLHISDVSFKLAQAALAKGEWPETVRVEEFVNAFSYGERRLLPGERVGVALEQVAHPFLAQRNLLRVSLQTAASGRGADVPLRLTVVLDKSGSMERVDRARAIEEAFRVLTEQLRPGDKVTLVGFSRTPRLLADQVDGSEGDRLLRILRETPSEGGTNVEEALKLARAKALEHFSPEAQNRVILLTDGLANLGTEVPAQLMAQVESLREEGVAFDACGVGTEGLNDEILEALTRKGDGRYYLLGSTAESGAEFARQVAGALRPAASNVKVQVLWNPERVGKWRLYGFDNHELKKEDFRNDAVDAAELAAEEEGVALYHAEVKPAGEGPLGVVRVRFRDVARDEMVEREWEIPYEGEAPSLLTADPKVRLAAVAGLFAEKLASSPVGERVEWADLLAEVRLLQKIFPQQSRLTDLEAMIENARKIAP</sequence>
<evidence type="ECO:0000256" key="1">
    <source>
        <dbReference type="SAM" id="MobiDB-lite"/>
    </source>
</evidence>
<dbReference type="Pfam" id="PF13519">
    <property type="entry name" value="VWA_2"/>
    <property type="match status" value="1"/>
</dbReference>
<keyword evidence="4" id="KW-1185">Reference proteome</keyword>
<accession>A0A934RLW2</accession>
<dbReference type="Gene3D" id="3.40.50.410">
    <property type="entry name" value="von Willebrand factor, type A domain"/>
    <property type="match status" value="1"/>
</dbReference>
<feature type="region of interest" description="Disordered" evidence="1">
    <location>
        <begin position="248"/>
        <end position="298"/>
    </location>
</feature>
<reference evidence="3" key="1">
    <citation type="submission" date="2021-01" db="EMBL/GenBank/DDBJ databases">
        <title>Modified the classification status of verrucomicrobia.</title>
        <authorList>
            <person name="Feng X."/>
        </authorList>
    </citation>
    <scope>NUCLEOTIDE SEQUENCE</scope>
    <source>
        <strain evidence="3">KCTC 12986</strain>
    </source>
</reference>
<feature type="region of interest" description="Disordered" evidence="1">
    <location>
        <begin position="137"/>
        <end position="165"/>
    </location>
</feature>
<dbReference type="InterPro" id="IPR022156">
    <property type="entry name" value="Uncharacterised_YfbK_N"/>
</dbReference>
<dbReference type="Gene3D" id="3.10.560.10">
    <property type="entry name" value="Outer membrane lipoprotein wza domain like"/>
    <property type="match status" value="1"/>
</dbReference>
<proteinExistence type="predicted"/>
<evidence type="ECO:0000313" key="3">
    <source>
        <dbReference type="EMBL" id="MBK1833789.1"/>
    </source>
</evidence>
<gene>
    <name evidence="3" type="ORF">JIN78_06925</name>
</gene>
<evidence type="ECO:0000259" key="2">
    <source>
        <dbReference type="PROSITE" id="PS50234"/>
    </source>
</evidence>
<feature type="compositionally biased region" description="Basic and acidic residues" evidence="1">
    <location>
        <begin position="142"/>
        <end position="165"/>
    </location>
</feature>
<evidence type="ECO:0000313" key="4">
    <source>
        <dbReference type="Proteomes" id="UP000604083"/>
    </source>
</evidence>
<dbReference type="RefSeq" id="WP_200391224.1">
    <property type="nucleotide sequence ID" value="NZ_JAENIO010000013.1"/>
</dbReference>
<dbReference type="Pfam" id="PF22461">
    <property type="entry name" value="SLBB_2"/>
    <property type="match status" value="1"/>
</dbReference>
<dbReference type="EMBL" id="JAENIO010000013">
    <property type="protein sequence ID" value="MBK1833789.1"/>
    <property type="molecule type" value="Genomic_DNA"/>
</dbReference>